<name>A0A8J2J3V0_9HEXA</name>
<keyword evidence="2" id="KW-1185">Reference proteome</keyword>
<sequence length="25" mass="2739">MHLVPAKPVPKELEEFLSGGKDGFI</sequence>
<gene>
    <name evidence="1" type="ORF">AFUS01_LOCUS1586</name>
</gene>
<dbReference type="AlphaFoldDB" id="A0A8J2J3V0"/>
<evidence type="ECO:0000313" key="2">
    <source>
        <dbReference type="Proteomes" id="UP000708208"/>
    </source>
</evidence>
<dbReference type="EMBL" id="CAJVCH010008831">
    <property type="protein sequence ID" value="CAG7664813.1"/>
    <property type="molecule type" value="Genomic_DNA"/>
</dbReference>
<proteinExistence type="predicted"/>
<reference evidence="1" key="1">
    <citation type="submission" date="2021-06" db="EMBL/GenBank/DDBJ databases">
        <authorList>
            <person name="Hodson N. C."/>
            <person name="Mongue J. A."/>
            <person name="Jaron S. K."/>
        </authorList>
    </citation>
    <scope>NUCLEOTIDE SEQUENCE</scope>
</reference>
<protein>
    <submittedName>
        <fullName evidence="1">Uncharacterized protein</fullName>
    </submittedName>
</protein>
<comment type="caution">
    <text evidence="1">The sequence shown here is derived from an EMBL/GenBank/DDBJ whole genome shotgun (WGS) entry which is preliminary data.</text>
</comment>
<feature type="non-terminal residue" evidence="1">
    <location>
        <position position="1"/>
    </location>
</feature>
<dbReference type="Proteomes" id="UP000708208">
    <property type="component" value="Unassembled WGS sequence"/>
</dbReference>
<evidence type="ECO:0000313" key="1">
    <source>
        <dbReference type="EMBL" id="CAG7664813.1"/>
    </source>
</evidence>
<organism evidence="1 2">
    <name type="scientific">Allacma fusca</name>
    <dbReference type="NCBI Taxonomy" id="39272"/>
    <lineage>
        <taxon>Eukaryota</taxon>
        <taxon>Metazoa</taxon>
        <taxon>Ecdysozoa</taxon>
        <taxon>Arthropoda</taxon>
        <taxon>Hexapoda</taxon>
        <taxon>Collembola</taxon>
        <taxon>Symphypleona</taxon>
        <taxon>Sminthuridae</taxon>
        <taxon>Allacma</taxon>
    </lineage>
</organism>
<accession>A0A8J2J3V0</accession>